<protein>
    <recommendedName>
        <fullName evidence="3">Adenylate kinase</fullName>
    </recommendedName>
</protein>
<dbReference type="EMBL" id="AP022642">
    <property type="protein sequence ID" value="BCA30802.1"/>
    <property type="molecule type" value="Genomic_DNA"/>
</dbReference>
<dbReference type="GeneID" id="57400000"/>
<dbReference type="InterPro" id="IPR027417">
    <property type="entry name" value="P-loop_NTPase"/>
</dbReference>
<gene>
    <name evidence="1" type="ORF">PtoMrB4_47790</name>
</gene>
<evidence type="ECO:0000313" key="1">
    <source>
        <dbReference type="EMBL" id="BCA30802.1"/>
    </source>
</evidence>
<accession>A0A679GMW5</accession>
<dbReference type="RefSeq" id="WP_172434660.1">
    <property type="nucleotide sequence ID" value="NZ_AP022642.1"/>
</dbReference>
<organism evidence="1 2">
    <name type="scientific">Metapseudomonas otitidis</name>
    <dbReference type="NCBI Taxonomy" id="319939"/>
    <lineage>
        <taxon>Bacteria</taxon>
        <taxon>Pseudomonadati</taxon>
        <taxon>Pseudomonadota</taxon>
        <taxon>Gammaproteobacteria</taxon>
        <taxon>Pseudomonadales</taxon>
        <taxon>Pseudomonadaceae</taxon>
        <taxon>Metapseudomonas</taxon>
    </lineage>
</organism>
<dbReference type="Proteomes" id="UP000501237">
    <property type="component" value="Chromosome"/>
</dbReference>
<evidence type="ECO:0000313" key="2">
    <source>
        <dbReference type="Proteomes" id="UP000501237"/>
    </source>
</evidence>
<dbReference type="Gene3D" id="3.40.50.300">
    <property type="entry name" value="P-loop containing nucleotide triphosphate hydrolases"/>
    <property type="match status" value="1"/>
</dbReference>
<dbReference type="AlphaFoldDB" id="A0A679GMW5"/>
<reference evidence="1 2" key="1">
    <citation type="journal article" date="2020" name="Microbiol. Resour. Announc.">
        <title>Complete genome sequence of Pseudomonas otitidis strain MrB4, isolated from Lake Biwa in Japan.</title>
        <authorList>
            <person name="Miyazaki K."/>
            <person name="Hase E."/>
            <person name="Maruya T."/>
        </authorList>
    </citation>
    <scope>NUCLEOTIDE SEQUENCE [LARGE SCALE GENOMIC DNA]</scope>
    <source>
        <strain evidence="1 2">MrB4</strain>
    </source>
</reference>
<dbReference type="SUPFAM" id="SSF52540">
    <property type="entry name" value="P-loop containing nucleoside triphosphate hydrolases"/>
    <property type="match status" value="1"/>
</dbReference>
<name>A0A679GMW5_9GAMM</name>
<dbReference type="Pfam" id="PF13207">
    <property type="entry name" value="AAA_17"/>
    <property type="match status" value="1"/>
</dbReference>
<evidence type="ECO:0008006" key="3">
    <source>
        <dbReference type="Google" id="ProtNLM"/>
    </source>
</evidence>
<sequence length="179" mass="20042">MTVFVAGVHGVGKTHLCQQYASAFPVLHESASSLIQRERTQTAWSLDKRVVDVNDNQNALFRAVRRIALEGDSLLLDGHFVLISESAEFIKLDVQVFESLGLRGVVLLEASPEVIVSRLEKRDYSKSAVNIEGFIKAERNNAENICGALGLNLEILYEPDFEEFSRAVLSMFNSVNREW</sequence>
<dbReference type="KEGG" id="poj:PtoMrB4_47790"/>
<proteinExistence type="predicted"/>